<evidence type="ECO:0008006" key="3">
    <source>
        <dbReference type="Google" id="ProtNLM"/>
    </source>
</evidence>
<dbReference type="EMBL" id="CP002363">
    <property type="protein sequence ID" value="ADV65244.1"/>
    <property type="molecule type" value="Genomic_DNA"/>
</dbReference>
<dbReference type="HOGENOM" id="CLU_198006_0_0_2"/>
<dbReference type="STRING" id="765177.Desmu_0941"/>
<keyword evidence="2" id="KW-1185">Reference proteome</keyword>
<gene>
    <name evidence="1" type="ordered locus">Desmu_0941</name>
</gene>
<dbReference type="GeneID" id="58788582"/>
<accession>E8R9R8</accession>
<dbReference type="AlphaFoldDB" id="E8R9R8"/>
<organism evidence="1 2">
    <name type="scientific">Desulfurococcus mucosus (strain ATCC 35584 / DSM 2162 / JCM 9187 / O7/1)</name>
    <dbReference type="NCBI Taxonomy" id="765177"/>
    <lineage>
        <taxon>Archaea</taxon>
        <taxon>Thermoproteota</taxon>
        <taxon>Thermoprotei</taxon>
        <taxon>Desulfurococcales</taxon>
        <taxon>Desulfurococcaceae</taxon>
        <taxon>Desulfurococcus</taxon>
    </lineage>
</organism>
<evidence type="ECO:0000313" key="2">
    <source>
        <dbReference type="Proteomes" id="UP000001068"/>
    </source>
</evidence>
<dbReference type="OrthoDB" id="23408at2157"/>
<dbReference type="Proteomes" id="UP000001068">
    <property type="component" value="Chromosome"/>
</dbReference>
<proteinExistence type="predicted"/>
<dbReference type="eggNOG" id="arCOG04200">
    <property type="taxonomic scope" value="Archaea"/>
</dbReference>
<sequence>MPEKLKFFDLKAKKYFETDQYEVVVKETKRGKIKIAFATSPYSGKKFARILGPAK</sequence>
<evidence type="ECO:0000313" key="1">
    <source>
        <dbReference type="EMBL" id="ADV65244.1"/>
    </source>
</evidence>
<protein>
    <recommendedName>
        <fullName evidence="3">PaREP4</fullName>
    </recommendedName>
</protein>
<dbReference type="RefSeq" id="WP_013562466.1">
    <property type="nucleotide sequence ID" value="NC_014961.1"/>
</dbReference>
<reference evidence="1 2" key="2">
    <citation type="journal article" date="2011" name="Stand. Genomic Sci.">
        <title>Complete genome sequence of Desulfurococcus mucosus type strain (O7/1).</title>
        <authorList>
            <person name="Wirth R."/>
            <person name="Chertkov O."/>
            <person name="Held B."/>
            <person name="Lapidus A."/>
            <person name="Nolan M."/>
            <person name="Lucas S."/>
            <person name="Hammon N."/>
            <person name="Deshpande S."/>
            <person name="Cheng J.F."/>
            <person name="Tapia R."/>
            <person name="Han C."/>
            <person name="Goodwin L."/>
            <person name="Pitluck S."/>
            <person name="Liolios K."/>
            <person name="Ioanna P."/>
            <person name="Ivanova N."/>
            <person name="Mavromatis K."/>
            <person name="Mikhailova N."/>
            <person name="Pati A."/>
            <person name="Chen A."/>
            <person name="Palaniappan K."/>
            <person name="Land M."/>
            <person name="Hauser L."/>
            <person name="Chang Y.J."/>
            <person name="Jeffries C.D."/>
            <person name="Bilek Y."/>
            <person name="Hader T."/>
            <person name="Rohde M."/>
            <person name="Spring S."/>
            <person name="Sikorski J."/>
            <person name="Goker M."/>
            <person name="Woyke T."/>
            <person name="Bristow J."/>
            <person name="Eisen J.A."/>
            <person name="Markowitz V."/>
            <person name="Hugenholtz P."/>
            <person name="Kyrpides N.C."/>
            <person name="Klenk H.P."/>
        </authorList>
    </citation>
    <scope>NUCLEOTIDE SEQUENCE [LARGE SCALE GENOMIC DNA]</scope>
    <source>
        <strain evidence="2">ATCC 35584 / DSM 2162 / JCM 9187 / O7/1</strain>
    </source>
</reference>
<dbReference type="KEGG" id="dmu:Desmu_0941"/>
<name>E8R9R8_DESM0</name>
<reference evidence="2" key="1">
    <citation type="submission" date="2010-11" db="EMBL/GenBank/DDBJ databases">
        <title>The complete genome of Desulfurococcus mucosus DSM 2162.</title>
        <authorList>
            <consortium name="US DOE Joint Genome Institute (JGI-PGF)"/>
            <person name="Lucas S."/>
            <person name="Copeland A."/>
            <person name="Lapidus A."/>
            <person name="Bruce D."/>
            <person name="Goodwin L."/>
            <person name="Pitluck S."/>
            <person name="Kyrpides N."/>
            <person name="Mavromatis K."/>
            <person name="Pagani I."/>
            <person name="Ivanova N."/>
            <person name="Ovchinnikova G."/>
            <person name="Chertkov O."/>
            <person name="Held B."/>
            <person name="Brettin T."/>
            <person name="Detter J.C."/>
            <person name="Tapia R."/>
            <person name="Han C."/>
            <person name="Land M."/>
            <person name="Hauser L."/>
            <person name="Markowitz V."/>
            <person name="Cheng J.-F."/>
            <person name="Hugenholtz P."/>
            <person name="Woyke T."/>
            <person name="Wu D."/>
            <person name="Wirth R."/>
            <person name="Bilek Y."/>
            <person name="Hader T."/>
            <person name="Klenk H.-P."/>
            <person name="Eisen J.A."/>
        </authorList>
    </citation>
    <scope>NUCLEOTIDE SEQUENCE [LARGE SCALE GENOMIC DNA]</scope>
    <source>
        <strain evidence="2">ATCC 35584 / DSM 2162 / JCM 9187 / O7/1</strain>
    </source>
</reference>